<dbReference type="InterPro" id="IPR015075">
    <property type="entry name" value="AtaL"/>
</dbReference>
<dbReference type="STRING" id="1081104.A0A167NKA6"/>
<evidence type="ECO:0000313" key="1">
    <source>
        <dbReference type="EMBL" id="OAA55643.1"/>
    </source>
</evidence>
<dbReference type="Gene3D" id="3.30.530.20">
    <property type="match status" value="1"/>
</dbReference>
<keyword evidence="2" id="KW-1185">Reference proteome</keyword>
<sequence>MVVLYYAATAPVNPAGSAPVLTAAQVWAGLRRKVRHADQFVPVITSCVVEREEGNVVHRRVTFEGRPAMTETCTELAPHRVQFRLEDGTEVDNILAPGPDGDLHLTYAFKWKFPKIEEGGKEESDTLAAQQKVS</sequence>
<protein>
    <submittedName>
        <fullName evidence="1">Uncharacterized protein</fullName>
    </submittedName>
</protein>
<comment type="caution">
    <text evidence="1">The sequence shown here is derived from an EMBL/GenBank/DDBJ whole genome shotgun (WGS) entry which is preliminary data.</text>
</comment>
<dbReference type="OrthoDB" id="2320332at2759"/>
<name>A0A167NKA6_CORFA</name>
<evidence type="ECO:0000313" key="2">
    <source>
        <dbReference type="Proteomes" id="UP000076744"/>
    </source>
</evidence>
<proteinExistence type="predicted"/>
<dbReference type="RefSeq" id="XP_018701367.1">
    <property type="nucleotide sequence ID" value="XM_018851351.1"/>
</dbReference>
<reference evidence="1 2" key="1">
    <citation type="journal article" date="2016" name="Genome Biol. Evol.">
        <title>Divergent and convergent evolution of fungal pathogenicity.</title>
        <authorList>
            <person name="Shang Y."/>
            <person name="Xiao G."/>
            <person name="Zheng P."/>
            <person name="Cen K."/>
            <person name="Zhan S."/>
            <person name="Wang C."/>
        </authorList>
    </citation>
    <scope>NUCLEOTIDE SEQUENCE [LARGE SCALE GENOMIC DNA]</scope>
    <source>
        <strain evidence="1 2">ARSEF 2679</strain>
    </source>
</reference>
<dbReference type="SUPFAM" id="SSF55961">
    <property type="entry name" value="Bet v1-like"/>
    <property type="match status" value="1"/>
</dbReference>
<dbReference type="Pfam" id="PF08982">
    <property type="entry name" value="AtaL"/>
    <property type="match status" value="1"/>
</dbReference>
<gene>
    <name evidence="1" type="ORF">ISF_07748</name>
</gene>
<dbReference type="EMBL" id="AZHB01000024">
    <property type="protein sequence ID" value="OAA55643.1"/>
    <property type="molecule type" value="Genomic_DNA"/>
</dbReference>
<dbReference type="Proteomes" id="UP000076744">
    <property type="component" value="Unassembled WGS sequence"/>
</dbReference>
<dbReference type="AlphaFoldDB" id="A0A167NKA6"/>
<dbReference type="GeneID" id="30024040"/>
<accession>A0A167NKA6</accession>
<organism evidence="1 2">
    <name type="scientific">Cordyceps fumosorosea (strain ARSEF 2679)</name>
    <name type="common">Isaria fumosorosea</name>
    <dbReference type="NCBI Taxonomy" id="1081104"/>
    <lineage>
        <taxon>Eukaryota</taxon>
        <taxon>Fungi</taxon>
        <taxon>Dikarya</taxon>
        <taxon>Ascomycota</taxon>
        <taxon>Pezizomycotina</taxon>
        <taxon>Sordariomycetes</taxon>
        <taxon>Hypocreomycetidae</taxon>
        <taxon>Hypocreales</taxon>
        <taxon>Cordycipitaceae</taxon>
        <taxon>Cordyceps</taxon>
    </lineage>
</organism>
<dbReference type="InterPro" id="IPR023393">
    <property type="entry name" value="START-like_dom_sf"/>
</dbReference>